<dbReference type="Gene3D" id="1.20.1420.30">
    <property type="entry name" value="NCX, central ion-binding region"/>
    <property type="match status" value="1"/>
</dbReference>
<organism evidence="11 12">
    <name type="scientific">Bradyrhizobium guangdongense</name>
    <dbReference type="NCBI Taxonomy" id="1325090"/>
    <lineage>
        <taxon>Bacteria</taxon>
        <taxon>Pseudomonadati</taxon>
        <taxon>Pseudomonadota</taxon>
        <taxon>Alphaproteobacteria</taxon>
        <taxon>Hyphomicrobiales</taxon>
        <taxon>Nitrobacteraceae</taxon>
        <taxon>Bradyrhizobium</taxon>
    </lineage>
</organism>
<evidence type="ECO:0000256" key="6">
    <source>
        <dbReference type="ARBA" id="ARBA00022989"/>
    </source>
</evidence>
<evidence type="ECO:0000256" key="2">
    <source>
        <dbReference type="ARBA" id="ARBA00022448"/>
    </source>
</evidence>
<sequence length="369" mass="38815">MVVGKTCAATEHARPSMALMSLLALVPVSLVLTFIGAPPWLRFVTSAAAVAVLAEWIRRGTEQLARHAGATVGGLIMVTLGSVAELVLGLFVVASGHMAVVQAQITGSIIGTSLLGLGIAILIGGLSRQRQTLKPAKAGLLSTLLILSVIALLLPAIFDYTARQGHLRDVRITDEELSLGASIVLLLLYAGNLGYTLVTHRDVFADEEADAAPTWGLGVSLGVIVTCTVVIALESEFISDVLIPTAAILRMTPEFLGVIVLALVGTSGDIFAAGWFAHRDQMALALNICIGSAIQLVLVVVPLLVFISAFMAKPMTLVFVNPLHLFAIASTAFIVNAVARDGETTWFEGLLLVGVYVLIGLGFFFIRPA</sequence>
<dbReference type="PANTHER" id="PTHR31503:SF22">
    <property type="entry name" value="VACUOLAR CALCIUM ION TRANSPORTER"/>
    <property type="match status" value="1"/>
</dbReference>
<feature type="transmembrane region" description="Helical" evidence="9">
    <location>
        <begin position="177"/>
        <end position="195"/>
    </location>
</feature>
<feature type="transmembrane region" description="Helical" evidence="9">
    <location>
        <begin position="318"/>
        <end position="339"/>
    </location>
</feature>
<comment type="caution">
    <text evidence="11">The sequence shown here is derived from an EMBL/GenBank/DDBJ whole genome shotgun (WGS) entry which is preliminary data.</text>
</comment>
<comment type="function">
    <text evidence="9">Ca(+)/H(+) antiporter that extrudes calcium in exchange for external protons.</text>
</comment>
<dbReference type="EMBL" id="BMHC01000002">
    <property type="protein sequence ID" value="GGI22922.1"/>
    <property type="molecule type" value="Genomic_DNA"/>
</dbReference>
<feature type="domain" description="Sodium/calcium exchanger membrane region" evidence="10">
    <location>
        <begin position="220"/>
        <end position="359"/>
    </location>
</feature>
<keyword evidence="4 9" id="KW-0812">Transmembrane</keyword>
<name>A0AA87W363_9BRAD</name>
<evidence type="ECO:0000259" key="10">
    <source>
        <dbReference type="Pfam" id="PF01699"/>
    </source>
</evidence>
<evidence type="ECO:0000256" key="9">
    <source>
        <dbReference type="RuleBase" id="RU365028"/>
    </source>
</evidence>
<keyword evidence="9" id="KW-0050">Antiport</keyword>
<reference evidence="11" key="2">
    <citation type="submission" date="2022-12" db="EMBL/GenBank/DDBJ databases">
        <authorList>
            <person name="Sun Q."/>
            <person name="Zhou Y."/>
        </authorList>
    </citation>
    <scope>NUCLEOTIDE SEQUENCE</scope>
    <source>
        <strain evidence="11">CGMCC 1.15034</strain>
    </source>
</reference>
<evidence type="ECO:0000256" key="8">
    <source>
        <dbReference type="ARBA" id="ARBA00023136"/>
    </source>
</evidence>
<evidence type="ECO:0000256" key="3">
    <source>
        <dbReference type="ARBA" id="ARBA00022568"/>
    </source>
</evidence>
<evidence type="ECO:0000256" key="7">
    <source>
        <dbReference type="ARBA" id="ARBA00023065"/>
    </source>
</evidence>
<dbReference type="GO" id="GO:0015369">
    <property type="term" value="F:calcium:proton antiporter activity"/>
    <property type="evidence" value="ECO:0007669"/>
    <property type="project" value="UniProtKB-UniRule"/>
</dbReference>
<feature type="transmembrane region" description="Helical" evidence="9">
    <location>
        <begin position="69"/>
        <end position="93"/>
    </location>
</feature>
<evidence type="ECO:0000256" key="5">
    <source>
        <dbReference type="ARBA" id="ARBA00022837"/>
    </source>
</evidence>
<comment type="similarity">
    <text evidence="9">Belongs to the Ca(2+):cation antiporter (CaCA) (TC 2.A.19) family.</text>
</comment>
<dbReference type="Proteomes" id="UP000625079">
    <property type="component" value="Unassembled WGS sequence"/>
</dbReference>
<dbReference type="PANTHER" id="PTHR31503">
    <property type="entry name" value="VACUOLAR CALCIUM ION TRANSPORTER"/>
    <property type="match status" value="1"/>
</dbReference>
<gene>
    <name evidence="11" type="ORF">GCM10010987_21820</name>
</gene>
<comment type="subcellular location">
    <subcellularLocation>
        <location evidence="1">Endomembrane system</location>
        <topology evidence="1">Multi-pass membrane protein</topology>
    </subcellularLocation>
</comment>
<evidence type="ECO:0000313" key="11">
    <source>
        <dbReference type="EMBL" id="GGI22922.1"/>
    </source>
</evidence>
<feature type="transmembrane region" description="Helical" evidence="9">
    <location>
        <begin position="105"/>
        <end position="126"/>
    </location>
</feature>
<feature type="transmembrane region" description="Helical" evidence="9">
    <location>
        <begin position="255"/>
        <end position="277"/>
    </location>
</feature>
<reference evidence="11" key="1">
    <citation type="journal article" date="2014" name="Int. J. Syst. Evol. Microbiol.">
        <title>Complete genome sequence of Corynebacterium casei LMG S-19264T (=DSM 44701T), isolated from a smear-ripened cheese.</title>
        <authorList>
            <consortium name="US DOE Joint Genome Institute (JGI-PGF)"/>
            <person name="Walter F."/>
            <person name="Albersmeier A."/>
            <person name="Kalinowski J."/>
            <person name="Ruckert C."/>
        </authorList>
    </citation>
    <scope>NUCLEOTIDE SEQUENCE</scope>
    <source>
        <strain evidence="11">CGMCC 1.15034</strain>
    </source>
</reference>
<keyword evidence="2 9" id="KW-0813">Transport</keyword>
<dbReference type="GO" id="GO:0006874">
    <property type="term" value="P:intracellular calcium ion homeostasis"/>
    <property type="evidence" value="ECO:0007669"/>
    <property type="project" value="TreeGrafter"/>
</dbReference>
<dbReference type="Pfam" id="PF01699">
    <property type="entry name" value="Na_Ca_ex"/>
    <property type="match status" value="2"/>
</dbReference>
<evidence type="ECO:0000313" key="12">
    <source>
        <dbReference type="Proteomes" id="UP000625079"/>
    </source>
</evidence>
<feature type="domain" description="Sodium/calcium exchanger membrane region" evidence="10">
    <location>
        <begin position="40"/>
        <end position="195"/>
    </location>
</feature>
<keyword evidence="6 9" id="KW-1133">Transmembrane helix</keyword>
<dbReference type="NCBIfam" id="TIGR00378">
    <property type="entry name" value="cax"/>
    <property type="match status" value="1"/>
</dbReference>
<feature type="transmembrane region" description="Helical" evidence="9">
    <location>
        <begin position="284"/>
        <end position="312"/>
    </location>
</feature>
<keyword evidence="7 9" id="KW-0406">Ion transport</keyword>
<feature type="transmembrane region" description="Helical" evidence="9">
    <location>
        <begin position="215"/>
        <end position="235"/>
    </location>
</feature>
<feature type="transmembrane region" description="Helical" evidence="9">
    <location>
        <begin position="346"/>
        <end position="366"/>
    </location>
</feature>
<dbReference type="AlphaFoldDB" id="A0AA87W363"/>
<dbReference type="GO" id="GO:0012505">
    <property type="term" value="C:endomembrane system"/>
    <property type="evidence" value="ECO:0007669"/>
    <property type="project" value="UniProtKB-SubCell"/>
</dbReference>
<dbReference type="InterPro" id="IPR004713">
    <property type="entry name" value="CaH_exchang"/>
</dbReference>
<feature type="transmembrane region" description="Helical" evidence="9">
    <location>
        <begin position="138"/>
        <end position="157"/>
    </location>
</feature>
<dbReference type="RefSeq" id="WP_208764255.1">
    <property type="nucleotide sequence ID" value="NZ_BMHC01000002.1"/>
</dbReference>
<protein>
    <recommendedName>
        <fullName evidence="9">Ca(2+)/H(+) antiporter</fullName>
    </recommendedName>
</protein>
<evidence type="ECO:0000256" key="4">
    <source>
        <dbReference type="ARBA" id="ARBA00022692"/>
    </source>
</evidence>
<dbReference type="InterPro" id="IPR004798">
    <property type="entry name" value="CAX-like"/>
</dbReference>
<feature type="transmembrane region" description="Helical" evidence="9">
    <location>
        <begin position="40"/>
        <end position="57"/>
    </location>
</feature>
<accession>A0AA87W363</accession>
<keyword evidence="8 9" id="KW-0472">Membrane</keyword>
<proteinExistence type="inferred from homology"/>
<feature type="transmembrane region" description="Helical" evidence="9">
    <location>
        <begin position="16"/>
        <end position="34"/>
    </location>
</feature>
<evidence type="ECO:0000256" key="1">
    <source>
        <dbReference type="ARBA" id="ARBA00004127"/>
    </source>
</evidence>
<keyword evidence="5 9" id="KW-0106">Calcium</keyword>
<keyword evidence="3 9" id="KW-0109">Calcium transport</keyword>
<dbReference type="InterPro" id="IPR044880">
    <property type="entry name" value="NCX_ion-bd_dom_sf"/>
</dbReference>
<dbReference type="GO" id="GO:0016020">
    <property type="term" value="C:membrane"/>
    <property type="evidence" value="ECO:0007669"/>
    <property type="project" value="InterPro"/>
</dbReference>
<dbReference type="InterPro" id="IPR004837">
    <property type="entry name" value="NaCa_Exmemb"/>
</dbReference>